<name>A0A6J7JFB0_9ZZZZ</name>
<dbReference type="CDD" id="cd19084">
    <property type="entry name" value="AKR_AKR11B1-like"/>
    <property type="match status" value="1"/>
</dbReference>
<dbReference type="PANTHER" id="PTHR43364:SF4">
    <property type="entry name" value="NAD(P)-LINKED OXIDOREDUCTASE SUPERFAMILY PROTEIN"/>
    <property type="match status" value="1"/>
</dbReference>
<dbReference type="SUPFAM" id="SSF51430">
    <property type="entry name" value="NAD(P)-linked oxidoreductase"/>
    <property type="match status" value="1"/>
</dbReference>
<dbReference type="Gene3D" id="3.20.20.100">
    <property type="entry name" value="NADP-dependent oxidoreductase domain"/>
    <property type="match status" value="1"/>
</dbReference>
<reference evidence="4" key="1">
    <citation type="submission" date="2020-05" db="EMBL/GenBank/DDBJ databases">
        <authorList>
            <person name="Chiriac C."/>
            <person name="Salcher M."/>
            <person name="Ghai R."/>
            <person name="Kavagutti S V."/>
        </authorList>
    </citation>
    <scope>NUCLEOTIDE SEQUENCE</scope>
</reference>
<sequence>MKKVTLGRSGLEVSRIAYGTGPLGGGMGHFDEAAATASVRHALDVGINLFDTGRVYGRAEELLGKTLGAELRRDRDSIVIATKCGLRPSGSDNPGDPGITRDSSPAAIRSDLETSLSTLGLDHVDILQIHWPDPMVPLAEVSGTLAELRDEGKIRHIGVSNFTAQQLAEFDAGAAVAETSQPGFSMLNRGPAQDDLPYCAQHDVGVLVYGPLAHGLLSGAGYDPSRVFGEFDWRRNHPFFQPETMTTNQQVVGRLEAFAAERGNTVAQLAIAWTLAQPGVHVAILGTSKVAHIDAALPADDIELSEADLAEIDAILADAIAIPFFQVEDM</sequence>
<accession>A0A6J7JFB0</accession>
<evidence type="ECO:0000259" key="3">
    <source>
        <dbReference type="Pfam" id="PF00248"/>
    </source>
</evidence>
<feature type="region of interest" description="Disordered" evidence="2">
    <location>
        <begin position="84"/>
        <end position="105"/>
    </location>
</feature>
<dbReference type="EMBL" id="CAFBMX010000010">
    <property type="protein sequence ID" value="CAB4941391.1"/>
    <property type="molecule type" value="Genomic_DNA"/>
</dbReference>
<dbReference type="Pfam" id="PF00248">
    <property type="entry name" value="Aldo_ket_red"/>
    <property type="match status" value="1"/>
</dbReference>
<dbReference type="PANTHER" id="PTHR43364">
    <property type="entry name" value="NADH-SPECIFIC METHYLGLYOXAL REDUCTASE-RELATED"/>
    <property type="match status" value="1"/>
</dbReference>
<dbReference type="InterPro" id="IPR018170">
    <property type="entry name" value="Aldo/ket_reductase_CS"/>
</dbReference>
<dbReference type="InterPro" id="IPR050523">
    <property type="entry name" value="AKR_Detox_Biosynth"/>
</dbReference>
<evidence type="ECO:0000256" key="1">
    <source>
        <dbReference type="ARBA" id="ARBA00023002"/>
    </source>
</evidence>
<dbReference type="InterPro" id="IPR020471">
    <property type="entry name" value="AKR"/>
</dbReference>
<dbReference type="GO" id="GO:0016491">
    <property type="term" value="F:oxidoreductase activity"/>
    <property type="evidence" value="ECO:0007669"/>
    <property type="project" value="UniProtKB-KW"/>
</dbReference>
<evidence type="ECO:0000256" key="2">
    <source>
        <dbReference type="SAM" id="MobiDB-lite"/>
    </source>
</evidence>
<feature type="domain" description="NADP-dependent oxidoreductase" evidence="3">
    <location>
        <begin position="15"/>
        <end position="316"/>
    </location>
</feature>
<organism evidence="4">
    <name type="scientific">freshwater metagenome</name>
    <dbReference type="NCBI Taxonomy" id="449393"/>
    <lineage>
        <taxon>unclassified sequences</taxon>
        <taxon>metagenomes</taxon>
        <taxon>ecological metagenomes</taxon>
    </lineage>
</organism>
<dbReference type="InterPro" id="IPR036812">
    <property type="entry name" value="NAD(P)_OxRdtase_dom_sf"/>
</dbReference>
<dbReference type="PRINTS" id="PR00069">
    <property type="entry name" value="ALDKETRDTASE"/>
</dbReference>
<evidence type="ECO:0000313" key="4">
    <source>
        <dbReference type="EMBL" id="CAB4941391.1"/>
    </source>
</evidence>
<dbReference type="PROSITE" id="PS00062">
    <property type="entry name" value="ALDOKETO_REDUCTASE_2"/>
    <property type="match status" value="1"/>
</dbReference>
<gene>
    <name evidence="4" type="ORF">UFOPK3674_01855</name>
</gene>
<dbReference type="GO" id="GO:0005829">
    <property type="term" value="C:cytosol"/>
    <property type="evidence" value="ECO:0007669"/>
    <property type="project" value="TreeGrafter"/>
</dbReference>
<protein>
    <submittedName>
        <fullName evidence="4">Unannotated protein</fullName>
    </submittedName>
</protein>
<dbReference type="AlphaFoldDB" id="A0A6J7JFB0"/>
<dbReference type="InterPro" id="IPR023210">
    <property type="entry name" value="NADP_OxRdtase_dom"/>
</dbReference>
<proteinExistence type="predicted"/>
<keyword evidence="1" id="KW-0560">Oxidoreductase</keyword>